<evidence type="ECO:0000313" key="4">
    <source>
        <dbReference type="EMBL" id="SBW09803.1"/>
    </source>
</evidence>
<feature type="transmembrane region" description="Helical" evidence="3">
    <location>
        <begin position="128"/>
        <end position="153"/>
    </location>
</feature>
<keyword evidence="3" id="KW-1133">Transmembrane helix</keyword>
<reference evidence="4" key="1">
    <citation type="submission" date="2016-04" db="EMBL/GenBank/DDBJ databases">
        <authorList>
            <person name="Evans L.H."/>
            <person name="Alamgir A."/>
            <person name="Owens N."/>
            <person name="Weber N.D."/>
            <person name="Virtaneva K."/>
            <person name="Barbian K."/>
            <person name="Babar A."/>
            <person name="Rosenke K."/>
        </authorList>
    </citation>
    <scope>NUCLEOTIDE SEQUENCE</scope>
    <source>
        <strain evidence="4">86</strain>
    </source>
</reference>
<dbReference type="Gene3D" id="1.10.1760.20">
    <property type="match status" value="1"/>
</dbReference>
<dbReference type="AlphaFoldDB" id="A0A212KDM7"/>
<dbReference type="EMBL" id="FLUQ01000005">
    <property type="protein sequence ID" value="SBW09803.1"/>
    <property type="molecule type" value="Genomic_DNA"/>
</dbReference>
<keyword evidence="2" id="KW-0813">Transport</keyword>
<dbReference type="Pfam" id="PF02632">
    <property type="entry name" value="BioY"/>
    <property type="match status" value="1"/>
</dbReference>
<dbReference type="PANTHER" id="PTHR34295:SF1">
    <property type="entry name" value="BIOTIN TRANSPORTER BIOY"/>
    <property type="match status" value="1"/>
</dbReference>
<proteinExistence type="inferred from homology"/>
<feature type="transmembrane region" description="Helical" evidence="3">
    <location>
        <begin position="93"/>
        <end position="116"/>
    </location>
</feature>
<organism evidence="4">
    <name type="scientific">uncultured delta proteobacterium</name>
    <dbReference type="NCBI Taxonomy" id="34034"/>
    <lineage>
        <taxon>Bacteria</taxon>
        <taxon>Deltaproteobacteria</taxon>
        <taxon>environmental samples</taxon>
    </lineage>
</organism>
<keyword evidence="3" id="KW-0812">Transmembrane</keyword>
<feature type="transmembrane region" description="Helical" evidence="3">
    <location>
        <begin position="21"/>
        <end position="41"/>
    </location>
</feature>
<dbReference type="GO" id="GO:0005886">
    <property type="term" value="C:plasma membrane"/>
    <property type="evidence" value="ECO:0007669"/>
    <property type="project" value="UniProtKB-SubCell"/>
</dbReference>
<dbReference type="InterPro" id="IPR003784">
    <property type="entry name" value="BioY"/>
</dbReference>
<feature type="transmembrane region" description="Helical" evidence="3">
    <location>
        <begin position="159"/>
        <end position="181"/>
    </location>
</feature>
<evidence type="ECO:0000256" key="1">
    <source>
        <dbReference type="ARBA" id="ARBA00010692"/>
    </source>
</evidence>
<evidence type="ECO:0000256" key="3">
    <source>
        <dbReference type="SAM" id="Phobius"/>
    </source>
</evidence>
<protein>
    <recommendedName>
        <fullName evidence="2">Biotin transporter</fullName>
    </recommendedName>
</protein>
<sequence>MSQKEPLPHDAQSSLRSIHTIVWIALMAALTAVGAMVSIPVVPFSPVPISLQTMFVLLAGLILGPRGGAFAMLLYLAAGCLGLPVFTGGKAGLAAFLGPTGGFLFGFVPAAILCGFAKSTPVKPYWILLLYCAAATAVTLALGTAQLAVLLKISVGKALAVGVIPFLPGAALKCFGAAYIYRFLAVRRLIPA</sequence>
<keyword evidence="2 3" id="KW-0472">Membrane</keyword>
<keyword evidence="2" id="KW-1003">Cell membrane</keyword>
<evidence type="ECO:0000256" key="2">
    <source>
        <dbReference type="PIRNR" id="PIRNR016661"/>
    </source>
</evidence>
<name>A0A212KDM7_9DELT</name>
<dbReference type="GO" id="GO:0015225">
    <property type="term" value="F:biotin transmembrane transporter activity"/>
    <property type="evidence" value="ECO:0007669"/>
    <property type="project" value="UniProtKB-UniRule"/>
</dbReference>
<comment type="similarity">
    <text evidence="1 2">Belongs to the BioY family.</text>
</comment>
<dbReference type="PIRSF" id="PIRSF016661">
    <property type="entry name" value="BioY"/>
    <property type="match status" value="1"/>
</dbReference>
<accession>A0A212KDM7</accession>
<dbReference type="PANTHER" id="PTHR34295">
    <property type="entry name" value="BIOTIN TRANSPORTER BIOY"/>
    <property type="match status" value="1"/>
</dbReference>
<gene>
    <name evidence="4" type="ORF">KL86DPRO_50281</name>
</gene>
<comment type="subcellular location">
    <subcellularLocation>
        <location evidence="2">Cell membrane</location>
        <topology evidence="2">Multi-pass membrane protein</topology>
    </subcellularLocation>
</comment>